<feature type="region of interest" description="Disordered" evidence="1">
    <location>
        <begin position="78"/>
        <end position="106"/>
    </location>
</feature>
<protein>
    <submittedName>
        <fullName evidence="3">Aste57867_22434 protein</fullName>
    </submittedName>
</protein>
<dbReference type="EMBL" id="CAADRA010007079">
    <property type="protein sequence ID" value="VFT99096.1"/>
    <property type="molecule type" value="Genomic_DNA"/>
</dbReference>
<evidence type="ECO:0000313" key="3">
    <source>
        <dbReference type="EMBL" id="VFT99096.1"/>
    </source>
</evidence>
<sequence length="106" mass="11903">MAGLKSISEALGEPTCTFGVLRDAVPDVPVESIRGAALRELTHVFEKWDEDRTFGGLERAILENGRVVWTNHEAAKDIRERKRTEPRQEQLEATQGATLIEHQHEG</sequence>
<accession>A0A485LK41</accession>
<name>A0A485LK41_9STRA</name>
<reference evidence="3 4" key="1">
    <citation type="submission" date="2019-03" db="EMBL/GenBank/DDBJ databases">
        <authorList>
            <person name="Gaulin E."/>
            <person name="Dumas B."/>
        </authorList>
    </citation>
    <scope>NUCLEOTIDE SEQUENCE [LARGE SCALE GENOMIC DNA]</scope>
    <source>
        <strain evidence="3">CBS 568.67</strain>
    </source>
</reference>
<organism evidence="3 4">
    <name type="scientific">Aphanomyces stellatus</name>
    <dbReference type="NCBI Taxonomy" id="120398"/>
    <lineage>
        <taxon>Eukaryota</taxon>
        <taxon>Sar</taxon>
        <taxon>Stramenopiles</taxon>
        <taxon>Oomycota</taxon>
        <taxon>Saprolegniomycetes</taxon>
        <taxon>Saprolegniales</taxon>
        <taxon>Verrucalvaceae</taxon>
        <taxon>Aphanomyces</taxon>
    </lineage>
</organism>
<feature type="compositionally biased region" description="Basic and acidic residues" evidence="1">
    <location>
        <begin position="78"/>
        <end position="90"/>
    </location>
</feature>
<dbReference type="EMBL" id="VJMH01007053">
    <property type="protein sequence ID" value="KAF0685735.1"/>
    <property type="molecule type" value="Genomic_DNA"/>
</dbReference>
<reference evidence="2" key="2">
    <citation type="submission" date="2019-06" db="EMBL/GenBank/DDBJ databases">
        <title>Genomics analysis of Aphanomyces spp. identifies a new class of oomycete effector associated with host adaptation.</title>
        <authorList>
            <person name="Gaulin E."/>
        </authorList>
    </citation>
    <scope>NUCLEOTIDE SEQUENCE</scope>
    <source>
        <strain evidence="2">CBS 578.67</strain>
    </source>
</reference>
<keyword evidence="4" id="KW-1185">Reference proteome</keyword>
<gene>
    <name evidence="3" type="primary">Aste57867_22434</name>
    <name evidence="2" type="ORF">As57867_022364</name>
    <name evidence="3" type="ORF">ASTE57867_22434</name>
</gene>
<evidence type="ECO:0000313" key="4">
    <source>
        <dbReference type="Proteomes" id="UP000332933"/>
    </source>
</evidence>
<dbReference type="Proteomes" id="UP000332933">
    <property type="component" value="Unassembled WGS sequence"/>
</dbReference>
<evidence type="ECO:0000256" key="1">
    <source>
        <dbReference type="SAM" id="MobiDB-lite"/>
    </source>
</evidence>
<proteinExistence type="predicted"/>
<evidence type="ECO:0000313" key="2">
    <source>
        <dbReference type="EMBL" id="KAF0685735.1"/>
    </source>
</evidence>
<dbReference type="AlphaFoldDB" id="A0A485LK41"/>